<comment type="caution">
    <text evidence="1">The sequence shown here is derived from an EMBL/GenBank/DDBJ whole genome shotgun (WGS) entry which is preliminary data.</text>
</comment>
<reference evidence="2" key="1">
    <citation type="journal article" date="2023" name="Front. Plant Sci.">
        <title>Chromosomal-level genome assembly of Melastoma candidum provides insights into trichome evolution.</title>
        <authorList>
            <person name="Zhong Y."/>
            <person name="Wu W."/>
            <person name="Sun C."/>
            <person name="Zou P."/>
            <person name="Liu Y."/>
            <person name="Dai S."/>
            <person name="Zhou R."/>
        </authorList>
    </citation>
    <scope>NUCLEOTIDE SEQUENCE [LARGE SCALE GENOMIC DNA]</scope>
</reference>
<dbReference type="EMBL" id="CM042891">
    <property type="protein sequence ID" value="KAI4303788.1"/>
    <property type="molecule type" value="Genomic_DNA"/>
</dbReference>
<protein>
    <submittedName>
        <fullName evidence="1">Uncharacterized protein</fullName>
    </submittedName>
</protein>
<evidence type="ECO:0000313" key="2">
    <source>
        <dbReference type="Proteomes" id="UP001057402"/>
    </source>
</evidence>
<proteinExistence type="predicted"/>
<gene>
    <name evidence="1" type="ORF">MLD38_039381</name>
</gene>
<keyword evidence="2" id="KW-1185">Reference proteome</keyword>
<accession>A0ACB9L331</accession>
<evidence type="ECO:0000313" key="1">
    <source>
        <dbReference type="EMBL" id="KAI4303788.1"/>
    </source>
</evidence>
<organism evidence="1 2">
    <name type="scientific">Melastoma candidum</name>
    <dbReference type="NCBI Taxonomy" id="119954"/>
    <lineage>
        <taxon>Eukaryota</taxon>
        <taxon>Viridiplantae</taxon>
        <taxon>Streptophyta</taxon>
        <taxon>Embryophyta</taxon>
        <taxon>Tracheophyta</taxon>
        <taxon>Spermatophyta</taxon>
        <taxon>Magnoliopsida</taxon>
        <taxon>eudicotyledons</taxon>
        <taxon>Gunneridae</taxon>
        <taxon>Pentapetalae</taxon>
        <taxon>rosids</taxon>
        <taxon>malvids</taxon>
        <taxon>Myrtales</taxon>
        <taxon>Melastomataceae</taxon>
        <taxon>Melastomatoideae</taxon>
        <taxon>Melastomateae</taxon>
        <taxon>Melastoma</taxon>
    </lineage>
</organism>
<sequence>MDRLGMFREEYAQEGDDQFANVWGGNIGEEELVGLLEEEDVCLEEVKEAFHVFNGRINAGEPGEVIQALGMANVGERECRELMRNFDEDGDEFIDFREFTKLVEKSLRS</sequence>
<name>A0ACB9L331_9MYRT</name>
<dbReference type="Proteomes" id="UP001057402">
    <property type="component" value="Chromosome 12"/>
</dbReference>